<proteinExistence type="predicted"/>
<feature type="coiled-coil region" evidence="1">
    <location>
        <begin position="189"/>
        <end position="223"/>
    </location>
</feature>
<keyword evidence="1" id="KW-0175">Coiled coil</keyword>
<organism evidence="3">
    <name type="scientific">Tanacetum cinerariifolium</name>
    <name type="common">Dalmatian daisy</name>
    <name type="synonym">Chrysanthemum cinerariifolium</name>
    <dbReference type="NCBI Taxonomy" id="118510"/>
    <lineage>
        <taxon>Eukaryota</taxon>
        <taxon>Viridiplantae</taxon>
        <taxon>Streptophyta</taxon>
        <taxon>Embryophyta</taxon>
        <taxon>Tracheophyta</taxon>
        <taxon>Spermatophyta</taxon>
        <taxon>Magnoliopsida</taxon>
        <taxon>eudicotyledons</taxon>
        <taxon>Gunneridae</taxon>
        <taxon>Pentapetalae</taxon>
        <taxon>asterids</taxon>
        <taxon>campanulids</taxon>
        <taxon>Asterales</taxon>
        <taxon>Asteraceae</taxon>
        <taxon>Asteroideae</taxon>
        <taxon>Anthemideae</taxon>
        <taxon>Anthemidinae</taxon>
        <taxon>Tanacetum</taxon>
    </lineage>
</organism>
<feature type="domain" description="Retrovirus-related Pol polyprotein from transposon TNT 1-94-like beta-barrel" evidence="2">
    <location>
        <begin position="613"/>
        <end position="687"/>
    </location>
</feature>
<dbReference type="InterPro" id="IPR054722">
    <property type="entry name" value="PolX-like_BBD"/>
</dbReference>
<dbReference type="AlphaFoldDB" id="A0A699K2U7"/>
<evidence type="ECO:0000313" key="3">
    <source>
        <dbReference type="EMBL" id="GFA66144.1"/>
    </source>
</evidence>
<sequence length="751" mass="86854">MSKVKCYNYKKEGHFAKDYKKAKVKDYNYYKTKMLLAKKHSNKQVLLAEDQAWMESSSDSDQEINANMVFMAQIEKVLSDLDESSSSAEETIAEVAYYTSEFESESEFETSEYYNNSTNYGLFVNNDDYQEIFHDAIESASEIFIKNHIDSQKDYDKFEVDHNDSEEKEHLVDKLIRKFNHKISKCHKLNTFKEQNNEFNKQMKVLNEKNADLLAQTKILQDQLKVKHVVIDTHTECQAQYAKLEEERYEYMIRYSALCDNDKQHREKIDKQEILFDKMSRQLVDMNNNVLRLQKKILEKEMKISELKGCVSNKDVEIEMSLERLNECENKLHKIRQTNHTIHMIMPSKDTLYNGREGIGFENPSYFEKSKDLRPSLYDEKVIGLGYALMFLIHSDEALEIKKFKRARENKIEFAYDYGNPKASYVNEKINISDDYFQEIINPNIKKIDSLFQQTSSLKPYVLTVILEKILIDLEDEVVSLLEKEKANLKTIESLKLKDLDTFSSVRRPKHNGVIWKKKGSSNTSNVDLSSVSHLKLNKDVKRYSRKDLLSCNNSHIGETSSTYVCNDTMNVSCNSKLCDSFDEKICLSLMMKVLEFLLLTRCLLGKSLICLWIIDSGCPKHVTGNRSLLTNFVEKFFGTVHFGNNDFAVIAGYGDVVIGLMKIKKVYYVKGLGHNLFSVGQFCDKGLEVAFRKSTCFVRNEDGVDLLTGDHSSNLYTIALNEVTLNSSTCLLAKASSSQSWLWHQRLSHL</sequence>
<feature type="non-terminal residue" evidence="3">
    <location>
        <position position="751"/>
    </location>
</feature>
<dbReference type="EMBL" id="BKCJ010464107">
    <property type="protein sequence ID" value="GFA66144.1"/>
    <property type="molecule type" value="Genomic_DNA"/>
</dbReference>
<protein>
    <submittedName>
        <fullName evidence="3">Integrase, catalytic region, zinc finger, CCHC-type, peptidase aspartic, catalytic</fullName>
    </submittedName>
</protein>
<accession>A0A699K2U7</accession>
<name>A0A699K2U7_TANCI</name>
<gene>
    <name evidence="3" type="ORF">Tci_638116</name>
</gene>
<feature type="coiled-coil region" evidence="1">
    <location>
        <begin position="276"/>
        <end position="338"/>
    </location>
</feature>
<evidence type="ECO:0000259" key="2">
    <source>
        <dbReference type="Pfam" id="PF22936"/>
    </source>
</evidence>
<reference evidence="3" key="1">
    <citation type="journal article" date="2019" name="Sci. Rep.">
        <title>Draft genome of Tanacetum cinerariifolium, the natural source of mosquito coil.</title>
        <authorList>
            <person name="Yamashiro T."/>
            <person name="Shiraishi A."/>
            <person name="Satake H."/>
            <person name="Nakayama K."/>
        </authorList>
    </citation>
    <scope>NUCLEOTIDE SEQUENCE</scope>
</reference>
<evidence type="ECO:0000256" key="1">
    <source>
        <dbReference type="SAM" id="Coils"/>
    </source>
</evidence>
<comment type="caution">
    <text evidence="3">The sequence shown here is derived from an EMBL/GenBank/DDBJ whole genome shotgun (WGS) entry which is preliminary data.</text>
</comment>
<dbReference type="Pfam" id="PF22936">
    <property type="entry name" value="Pol_BBD"/>
    <property type="match status" value="1"/>
</dbReference>